<organism evidence="2 3">
    <name type="scientific">Pseudonocardia adelaidensis</name>
    <dbReference type="NCBI Taxonomy" id="648754"/>
    <lineage>
        <taxon>Bacteria</taxon>
        <taxon>Bacillati</taxon>
        <taxon>Actinomycetota</taxon>
        <taxon>Actinomycetes</taxon>
        <taxon>Pseudonocardiales</taxon>
        <taxon>Pseudonocardiaceae</taxon>
        <taxon>Pseudonocardia</taxon>
    </lineage>
</organism>
<dbReference type="InterPro" id="IPR023606">
    <property type="entry name" value="CoA-Trfase_III_dom_1_sf"/>
</dbReference>
<dbReference type="InterPro" id="IPR050483">
    <property type="entry name" value="CoA-transferase_III_domain"/>
</dbReference>
<dbReference type="GO" id="GO:0016740">
    <property type="term" value="F:transferase activity"/>
    <property type="evidence" value="ECO:0007669"/>
    <property type="project" value="UniProtKB-KW"/>
</dbReference>
<dbReference type="InterPro" id="IPR003673">
    <property type="entry name" value="CoA-Trfase_fam_III"/>
</dbReference>
<sequence>MRPLDGMRVLDLSQQLPGPYATLLLAAMGAEVTKVEPPSGDASRSLDPEMFGNVNAGKSSITLDLKTEHGRQGLYRLVRRHDVVVEGFRPGVAARLGCDAPALHALRPELVYCSISGAGQTGPLARHPTHDISLQAVAGALAGDGDVDRIGVPWVDLAAGSSAALAITAAWHAGRGVHLDMSMLDAALAWSRVKPSAVEGRREPTYGTLRTADGGRVVIALLEDAMWRRLCTALGWDDWAADERLGRHVDRRRHADEVRDRLEESAAAMTSSALLDLAARHDLPIGPADGGTDPDAATQIATRVRPDAPPWRACVPLPDALVGELRPAPALTDDR</sequence>
<evidence type="ECO:0000256" key="1">
    <source>
        <dbReference type="ARBA" id="ARBA00022679"/>
    </source>
</evidence>
<accession>A0ABP9NBK9</accession>
<evidence type="ECO:0000313" key="3">
    <source>
        <dbReference type="Proteomes" id="UP001500804"/>
    </source>
</evidence>
<keyword evidence="3" id="KW-1185">Reference proteome</keyword>
<dbReference type="RefSeq" id="WP_345603603.1">
    <property type="nucleotide sequence ID" value="NZ_BAABJO010000003.1"/>
</dbReference>
<dbReference type="EMBL" id="BAABJO010000003">
    <property type="protein sequence ID" value="GAA5113958.1"/>
    <property type="molecule type" value="Genomic_DNA"/>
</dbReference>
<dbReference type="InterPro" id="IPR044855">
    <property type="entry name" value="CoA-Trfase_III_dom3_sf"/>
</dbReference>
<evidence type="ECO:0000313" key="2">
    <source>
        <dbReference type="EMBL" id="GAA5113958.1"/>
    </source>
</evidence>
<reference evidence="3" key="1">
    <citation type="journal article" date="2019" name="Int. J. Syst. Evol. Microbiol.">
        <title>The Global Catalogue of Microorganisms (GCM) 10K type strain sequencing project: providing services to taxonomists for standard genome sequencing and annotation.</title>
        <authorList>
            <consortium name="The Broad Institute Genomics Platform"/>
            <consortium name="The Broad Institute Genome Sequencing Center for Infectious Disease"/>
            <person name="Wu L."/>
            <person name="Ma J."/>
        </authorList>
    </citation>
    <scope>NUCLEOTIDE SEQUENCE [LARGE SCALE GENOMIC DNA]</scope>
    <source>
        <strain evidence="3">JCM 18302</strain>
    </source>
</reference>
<name>A0ABP9NBK9_9PSEU</name>
<protein>
    <submittedName>
        <fullName evidence="2">CoA transferase</fullName>
    </submittedName>
</protein>
<dbReference type="Gene3D" id="3.40.50.10540">
    <property type="entry name" value="Crotonobetainyl-coa:carnitine coa-transferase, domain 1"/>
    <property type="match status" value="1"/>
</dbReference>
<comment type="caution">
    <text evidence="2">The sequence shown here is derived from an EMBL/GenBank/DDBJ whole genome shotgun (WGS) entry which is preliminary data.</text>
</comment>
<dbReference type="SUPFAM" id="SSF89796">
    <property type="entry name" value="CoA-transferase family III (CaiB/BaiF)"/>
    <property type="match status" value="1"/>
</dbReference>
<keyword evidence="1 2" id="KW-0808">Transferase</keyword>
<dbReference type="PANTHER" id="PTHR48207">
    <property type="entry name" value="SUCCINATE--HYDROXYMETHYLGLUTARATE COA-TRANSFERASE"/>
    <property type="match status" value="1"/>
</dbReference>
<gene>
    <name evidence="2" type="ORF">GCM10023320_10340</name>
</gene>
<proteinExistence type="predicted"/>
<dbReference type="Pfam" id="PF02515">
    <property type="entry name" value="CoA_transf_3"/>
    <property type="match status" value="1"/>
</dbReference>
<dbReference type="Proteomes" id="UP001500804">
    <property type="component" value="Unassembled WGS sequence"/>
</dbReference>
<dbReference type="PANTHER" id="PTHR48207:SF3">
    <property type="entry name" value="SUCCINATE--HYDROXYMETHYLGLUTARATE COA-TRANSFERASE"/>
    <property type="match status" value="1"/>
</dbReference>
<dbReference type="Gene3D" id="3.30.1540.10">
    <property type="entry name" value="formyl-coa transferase, domain 3"/>
    <property type="match status" value="1"/>
</dbReference>